<feature type="chain" id="PRO_5003066356" description="Lipoprotein" evidence="1">
    <location>
        <begin position="26"/>
        <end position="454"/>
    </location>
</feature>
<organism evidence="2 3">
    <name type="scientific">Mycoplasmopsis alligatoris A21JP2</name>
    <dbReference type="NCBI Taxonomy" id="747682"/>
    <lineage>
        <taxon>Bacteria</taxon>
        <taxon>Bacillati</taxon>
        <taxon>Mycoplasmatota</taxon>
        <taxon>Mycoplasmoidales</taxon>
        <taxon>Metamycoplasmataceae</taxon>
        <taxon>Mycoplasmopsis</taxon>
    </lineage>
</organism>
<evidence type="ECO:0008006" key="4">
    <source>
        <dbReference type="Google" id="ProtNLM"/>
    </source>
</evidence>
<dbReference type="OrthoDB" id="394917at2"/>
<dbReference type="Proteomes" id="UP000004757">
    <property type="component" value="Unassembled WGS sequence"/>
</dbReference>
<protein>
    <recommendedName>
        <fullName evidence="4">Lipoprotein</fullName>
    </recommendedName>
</protein>
<dbReference type="eggNOG" id="ENOG5030MEJ">
    <property type="taxonomic scope" value="Bacteria"/>
</dbReference>
<proteinExistence type="predicted"/>
<feature type="signal peptide" evidence="1">
    <location>
        <begin position="1"/>
        <end position="25"/>
    </location>
</feature>
<dbReference type="InterPro" id="IPR054825">
    <property type="entry name" value="P68-like"/>
</dbReference>
<keyword evidence="3" id="KW-1185">Reference proteome</keyword>
<dbReference type="EMBL" id="ADNC01000004">
    <property type="protein sequence ID" value="EFF41765.1"/>
    <property type="molecule type" value="Genomic_DNA"/>
</dbReference>
<evidence type="ECO:0000313" key="2">
    <source>
        <dbReference type="EMBL" id="EFF41765.1"/>
    </source>
</evidence>
<dbReference type="PROSITE" id="PS51257">
    <property type="entry name" value="PROKAR_LIPOPROTEIN"/>
    <property type="match status" value="1"/>
</dbReference>
<reference evidence="2 3" key="1">
    <citation type="submission" date="2010-03" db="EMBL/GenBank/DDBJ databases">
        <authorList>
            <person name="Glass J.I."/>
            <person name="Benders G.A."/>
            <person name="Durkin A.S."/>
            <person name="Farmerie W.G."/>
            <person name="Hlavinka K."/>
            <person name="Hostetler J."/>
            <person name="Jackson J."/>
            <person name="May M.A."/>
            <person name="Miller R.H."/>
            <person name="Paralanov V."/>
            <person name="Radune D."/>
            <person name="Szczypinski B."/>
            <person name="Brown D.R."/>
        </authorList>
    </citation>
    <scope>NUCLEOTIDE SEQUENCE [LARGE SCALE GENOMIC DNA]</scope>
    <source>
        <strain evidence="2 3">A21JP2</strain>
    </source>
</reference>
<dbReference type="NCBIfam" id="NF045826">
    <property type="entry name" value="lipo_P68"/>
    <property type="match status" value="1"/>
</dbReference>
<name>D4XV51_9BACT</name>
<sequence length="454" mass="51524">MKKSNLVKKSIFSLVSLAAIISASACTTTNKQVENQVVYKTDRAVADNKVVLQTAQNQYFPLMIALQELVPIYNELEKNKEGFLPVELQKQDVTKATSEANLAKNVITNIESNSSDVPNLILGNQASAYLINKYDKLLDLSDTNINKEIFPKKVINQFNLLPGQKNVEKIYNIPFDITDTDALVFNLDIMNVIFELVEKNGGNVDKNLEVYKKAQVAKENTNQIPETSMFKYLKAKDSNAFKDFKIDNTTFSSIESIQNFSLEVFNRTKFDIASLSAEQKAKLSDVQIFTIDYQEDAFKKDLINRTNGQFLWSLDTKENNLIKFDLKDNQKLQTEFSTLWDKWNSYNKQSLVEKVGEDTKSYFSIKYANNKTQWASWDIRTYNTAIAFAAAVGTNQSYDSITSRNFFSRKDATAPKRWASNIDVNWNSQVFNSNADKNLKTSYNLGGSSLIALS</sequence>
<accession>D4XV51</accession>
<keyword evidence="1" id="KW-0732">Signal</keyword>
<dbReference type="RefSeq" id="WP_005683189.1">
    <property type="nucleotide sequence ID" value="NZ_ADNC01000004.1"/>
</dbReference>
<evidence type="ECO:0000313" key="3">
    <source>
        <dbReference type="Proteomes" id="UP000004757"/>
    </source>
</evidence>
<gene>
    <name evidence="2" type="ORF">MALL_0789</name>
</gene>
<dbReference type="AlphaFoldDB" id="D4XV51"/>
<comment type="caution">
    <text evidence="2">The sequence shown here is derived from an EMBL/GenBank/DDBJ whole genome shotgun (WGS) entry which is preliminary data.</text>
</comment>
<evidence type="ECO:0000256" key="1">
    <source>
        <dbReference type="SAM" id="SignalP"/>
    </source>
</evidence>